<proteinExistence type="predicted"/>
<dbReference type="Pfam" id="PF00078">
    <property type="entry name" value="RVT_1"/>
    <property type="match status" value="1"/>
</dbReference>
<dbReference type="Pfam" id="PF17917">
    <property type="entry name" value="RT_RNaseH"/>
    <property type="match status" value="1"/>
</dbReference>
<dbReference type="GO" id="GO:0016787">
    <property type="term" value="F:hydrolase activity"/>
    <property type="evidence" value="ECO:0007669"/>
    <property type="project" value="UniProtKB-KW"/>
</dbReference>
<protein>
    <recommendedName>
        <fullName evidence="1">RNA-directed DNA polymerase</fullName>
        <ecNumber evidence="1">2.7.7.49</ecNumber>
    </recommendedName>
</protein>
<comment type="caution">
    <text evidence="10">The sequence shown here is derived from an EMBL/GenBank/DDBJ whole genome shotgun (WGS) entry which is preliminary data.</text>
</comment>
<keyword evidence="5" id="KW-0255">Endonuclease</keyword>
<dbReference type="FunFam" id="3.30.70.270:FF:000020">
    <property type="entry name" value="Transposon Tf2-6 polyprotein-like Protein"/>
    <property type="match status" value="1"/>
</dbReference>
<name>A0A8J2L035_9HEXA</name>
<dbReference type="FunFam" id="3.10.20.370:FF:000001">
    <property type="entry name" value="Retrovirus-related Pol polyprotein from transposon 17.6-like protein"/>
    <property type="match status" value="1"/>
</dbReference>
<evidence type="ECO:0000256" key="3">
    <source>
        <dbReference type="ARBA" id="ARBA00022695"/>
    </source>
</evidence>
<keyword evidence="3" id="KW-0548">Nucleotidyltransferase</keyword>
<dbReference type="CDD" id="cd09274">
    <property type="entry name" value="RNase_HI_RT_Ty3"/>
    <property type="match status" value="1"/>
</dbReference>
<evidence type="ECO:0000256" key="7">
    <source>
        <dbReference type="ARBA" id="ARBA00022918"/>
    </source>
</evidence>
<organism evidence="10 11">
    <name type="scientific">Allacma fusca</name>
    <dbReference type="NCBI Taxonomy" id="39272"/>
    <lineage>
        <taxon>Eukaryota</taxon>
        <taxon>Metazoa</taxon>
        <taxon>Ecdysozoa</taxon>
        <taxon>Arthropoda</taxon>
        <taxon>Hexapoda</taxon>
        <taxon>Collembola</taxon>
        <taxon>Symphypleona</taxon>
        <taxon>Sminthuridae</taxon>
        <taxon>Allacma</taxon>
    </lineage>
</organism>
<dbReference type="InterPro" id="IPR000477">
    <property type="entry name" value="RT_dom"/>
</dbReference>
<sequence length="348" mass="39629">MNTTLIDGLCNAPSSFHRVTDKVFGDLKQTHSPTYFDDIITLGRQTPALLDNYEEILERLANAKFTLHPNKVEIGIKRVKVLGFIVEGGKIFPDPEYIEAITNFPVPKTVKAIQRFIGFVGWYRLFIPDYSQTCKPITNLLKSKTPFIWGPPQQDAFNRITSSITEITQLHLPDLRKPFTITTDGSATGLGAVLQQESDGIRYPVRFISRLLKDAETRYSASEIECLAVIWAVRKFQGYIEFTHFTIETDHRALTWLMKLKEPAGRLGRWKMELLGYDFDIVYRKGKSNIVADALSRSSELFYIRSSQAIPTSSMISEQKKCRELGLVYTYLLDNSLPTDTTLVQRVT</sequence>
<feature type="domain" description="Reverse transcriptase RNase H-like" evidence="9">
    <location>
        <begin position="174"/>
        <end position="277"/>
    </location>
</feature>
<evidence type="ECO:0000256" key="4">
    <source>
        <dbReference type="ARBA" id="ARBA00022722"/>
    </source>
</evidence>
<feature type="non-terminal residue" evidence="10">
    <location>
        <position position="348"/>
    </location>
</feature>
<dbReference type="Proteomes" id="UP000708208">
    <property type="component" value="Unassembled WGS sequence"/>
</dbReference>
<keyword evidence="6" id="KW-0378">Hydrolase</keyword>
<keyword evidence="11" id="KW-1185">Reference proteome</keyword>
<reference evidence="10" key="1">
    <citation type="submission" date="2021-06" db="EMBL/GenBank/DDBJ databases">
        <authorList>
            <person name="Hodson N. C."/>
            <person name="Mongue J. A."/>
            <person name="Jaron S. K."/>
        </authorList>
    </citation>
    <scope>NUCLEOTIDE SEQUENCE</scope>
</reference>
<evidence type="ECO:0000256" key="5">
    <source>
        <dbReference type="ARBA" id="ARBA00022759"/>
    </source>
</evidence>
<evidence type="ECO:0000313" key="10">
    <source>
        <dbReference type="EMBL" id="CAG7784774.1"/>
    </source>
</evidence>
<dbReference type="InterPro" id="IPR041373">
    <property type="entry name" value="RT_RNaseH"/>
</dbReference>
<dbReference type="InterPro" id="IPR050951">
    <property type="entry name" value="Retrovirus_Pol_polyprotein"/>
</dbReference>
<dbReference type="OrthoDB" id="8061593at2759"/>
<dbReference type="PANTHER" id="PTHR37984">
    <property type="entry name" value="PROTEIN CBG26694"/>
    <property type="match status" value="1"/>
</dbReference>
<dbReference type="GO" id="GO:0004519">
    <property type="term" value="F:endonuclease activity"/>
    <property type="evidence" value="ECO:0007669"/>
    <property type="project" value="UniProtKB-KW"/>
</dbReference>
<accession>A0A8J2L035</accession>
<keyword evidence="2" id="KW-0808">Transferase</keyword>
<dbReference type="EMBL" id="CAJVCH010282447">
    <property type="protein sequence ID" value="CAG7784774.1"/>
    <property type="molecule type" value="Genomic_DNA"/>
</dbReference>
<feature type="non-terminal residue" evidence="10">
    <location>
        <position position="1"/>
    </location>
</feature>
<evidence type="ECO:0000259" key="8">
    <source>
        <dbReference type="Pfam" id="PF00078"/>
    </source>
</evidence>
<dbReference type="GO" id="GO:0003964">
    <property type="term" value="F:RNA-directed DNA polymerase activity"/>
    <property type="evidence" value="ECO:0007669"/>
    <property type="project" value="UniProtKB-KW"/>
</dbReference>
<dbReference type="AlphaFoldDB" id="A0A8J2L035"/>
<evidence type="ECO:0000256" key="2">
    <source>
        <dbReference type="ARBA" id="ARBA00022679"/>
    </source>
</evidence>
<evidence type="ECO:0000256" key="1">
    <source>
        <dbReference type="ARBA" id="ARBA00012493"/>
    </source>
</evidence>
<dbReference type="PANTHER" id="PTHR37984:SF5">
    <property type="entry name" value="PROTEIN NYNRIN-LIKE"/>
    <property type="match status" value="1"/>
</dbReference>
<keyword evidence="4" id="KW-0540">Nuclease</keyword>
<keyword evidence="7" id="KW-0695">RNA-directed DNA polymerase</keyword>
<feature type="domain" description="Reverse transcriptase" evidence="8">
    <location>
        <begin position="8"/>
        <end position="86"/>
    </location>
</feature>
<evidence type="ECO:0000256" key="6">
    <source>
        <dbReference type="ARBA" id="ARBA00022801"/>
    </source>
</evidence>
<dbReference type="EC" id="2.7.7.49" evidence="1"/>
<evidence type="ECO:0000313" key="11">
    <source>
        <dbReference type="Proteomes" id="UP000708208"/>
    </source>
</evidence>
<evidence type="ECO:0000259" key="9">
    <source>
        <dbReference type="Pfam" id="PF17917"/>
    </source>
</evidence>
<gene>
    <name evidence="10" type="ORF">AFUS01_LOCUS23439</name>
</gene>